<dbReference type="NCBIfam" id="TIGR01552">
    <property type="entry name" value="phd_fam"/>
    <property type="match status" value="1"/>
</dbReference>
<proteinExistence type="inferred from homology"/>
<dbReference type="InterPro" id="IPR006442">
    <property type="entry name" value="Antitoxin_Phd/YefM"/>
</dbReference>
<dbReference type="AlphaFoldDB" id="A0A540VTU2"/>
<dbReference type="SUPFAM" id="SSF143120">
    <property type="entry name" value="YefM-like"/>
    <property type="match status" value="1"/>
</dbReference>
<comment type="caution">
    <text evidence="3">The sequence shown here is derived from an EMBL/GenBank/DDBJ whole genome shotgun (WGS) entry which is preliminary data.</text>
</comment>
<comment type="similarity">
    <text evidence="1 2">Belongs to the phD/YefM antitoxin family.</text>
</comment>
<evidence type="ECO:0000313" key="4">
    <source>
        <dbReference type="Proteomes" id="UP000315400"/>
    </source>
</evidence>
<dbReference type="Proteomes" id="UP000315400">
    <property type="component" value="Unassembled WGS sequence"/>
</dbReference>
<evidence type="ECO:0000256" key="1">
    <source>
        <dbReference type="ARBA" id="ARBA00009981"/>
    </source>
</evidence>
<organism evidence="3 4">
    <name type="scientific">Spiribacter salinus</name>
    <dbReference type="NCBI Taxonomy" id="1335746"/>
    <lineage>
        <taxon>Bacteria</taxon>
        <taxon>Pseudomonadati</taxon>
        <taxon>Pseudomonadota</taxon>
        <taxon>Gammaproteobacteria</taxon>
        <taxon>Chromatiales</taxon>
        <taxon>Ectothiorhodospiraceae</taxon>
        <taxon>Spiribacter</taxon>
    </lineage>
</organism>
<dbReference type="InterPro" id="IPR036165">
    <property type="entry name" value="YefM-like_sf"/>
</dbReference>
<comment type="function">
    <text evidence="2">Antitoxin component of a type II toxin-antitoxin (TA) system.</text>
</comment>
<dbReference type="Gene3D" id="3.40.1620.10">
    <property type="entry name" value="YefM-like domain"/>
    <property type="match status" value="1"/>
</dbReference>
<evidence type="ECO:0000313" key="3">
    <source>
        <dbReference type="EMBL" id="TQF00169.1"/>
    </source>
</evidence>
<gene>
    <name evidence="3" type="ORF">FKY71_04815</name>
</gene>
<dbReference type="PANTHER" id="PTHR35377">
    <property type="entry name" value="ANTITOXIN VAPB49-RELATED-RELATED"/>
    <property type="match status" value="1"/>
</dbReference>
<sequence>METVNIHQAKTNLSRLLDAVQQGQPFIISKAGKPIARVTRLDAPTSEAVTRIGFLKGQIEVPEDFDEIGADEINLMFGTDDASAP</sequence>
<protein>
    <recommendedName>
        <fullName evidence="2">Antitoxin</fullName>
    </recommendedName>
</protein>
<evidence type="ECO:0000256" key="2">
    <source>
        <dbReference type="RuleBase" id="RU362080"/>
    </source>
</evidence>
<accession>A0A540VTU2</accession>
<dbReference type="EMBL" id="VIFK01000021">
    <property type="protein sequence ID" value="TQF00169.1"/>
    <property type="molecule type" value="Genomic_DNA"/>
</dbReference>
<dbReference type="Pfam" id="PF02604">
    <property type="entry name" value="PhdYeFM_antitox"/>
    <property type="match status" value="1"/>
</dbReference>
<reference evidence="3 4" key="1">
    <citation type="submission" date="2019-06" db="EMBL/GenBank/DDBJ databases">
        <title>Metagenome assembled Genome of Spiribacter salinus SL48-SHIP from the microbial mat of Salt Lake 48 (Novosibirsk region, Russia).</title>
        <authorList>
            <person name="Shipova A."/>
            <person name="Rozanov A.S."/>
            <person name="Bryanskaya A.V."/>
            <person name="Peltek S.E."/>
        </authorList>
    </citation>
    <scope>NUCLEOTIDE SEQUENCE [LARGE SCALE GENOMIC DNA]</scope>
    <source>
        <strain evidence="3">SL48-SHIP-2</strain>
    </source>
</reference>
<name>A0A540VTU2_9GAMM</name>
<dbReference type="InterPro" id="IPR051416">
    <property type="entry name" value="phD-YefM_TA_antitoxins"/>
</dbReference>